<reference evidence="8 9" key="1">
    <citation type="submission" date="2018-06" db="EMBL/GenBank/DDBJ databases">
        <authorList>
            <consortium name="Pathogen Informatics"/>
            <person name="Doyle S."/>
        </authorList>
    </citation>
    <scope>NUCLEOTIDE SEQUENCE [LARGE SCALE GENOMIC DNA]</scope>
    <source>
        <strain evidence="8 9">NCTC10684</strain>
    </source>
</reference>
<comment type="similarity">
    <text evidence="5">Belongs to the Omp25/RopB family.</text>
</comment>
<evidence type="ECO:0000256" key="4">
    <source>
        <dbReference type="ARBA" id="ARBA00023237"/>
    </source>
</evidence>
<keyword evidence="2 6" id="KW-0732">Signal</keyword>
<evidence type="ECO:0000313" key="9">
    <source>
        <dbReference type="Proteomes" id="UP000254701"/>
    </source>
</evidence>
<sequence length="224" mass="24204">MKTVLLASTFLFAVAGSALAADVVVHEPAPVTAPAGFVWNGGYVGLHGGYAWLNGTVDVATAARPFDIDGFDNGLLGVHAGYNWQLNGNFVAGVEADVSHAWTKRDLVVRVSLPDFPPMNVPVEAGTNWQGSARLRAGYAMDRTLIFATGGVGFANTYVKMQAYDESKTFLGWTVGAGIEHAFTDNWIGRFEYRYADFGSETFPGDIKIDLNQHTLRAGISYKF</sequence>
<dbReference type="EMBL" id="UFSM01000001">
    <property type="protein sequence ID" value="SUU88164.1"/>
    <property type="molecule type" value="Genomic_DNA"/>
</dbReference>
<name>A0A380WJ02_AMIAI</name>
<keyword evidence="3" id="KW-0472">Membrane</keyword>
<dbReference type="Pfam" id="PF13505">
    <property type="entry name" value="OMP_b-brl"/>
    <property type="match status" value="1"/>
</dbReference>
<dbReference type="AlphaFoldDB" id="A0A380WJ02"/>
<evidence type="ECO:0000256" key="6">
    <source>
        <dbReference type="SAM" id="SignalP"/>
    </source>
</evidence>
<evidence type="ECO:0000256" key="1">
    <source>
        <dbReference type="ARBA" id="ARBA00004442"/>
    </source>
</evidence>
<evidence type="ECO:0000313" key="8">
    <source>
        <dbReference type="EMBL" id="SUU88164.1"/>
    </source>
</evidence>
<evidence type="ECO:0000256" key="3">
    <source>
        <dbReference type="ARBA" id="ARBA00023136"/>
    </source>
</evidence>
<dbReference type="PANTHER" id="PTHR34001:SF3">
    <property type="entry name" value="BLL7405 PROTEIN"/>
    <property type="match status" value="1"/>
</dbReference>
<keyword evidence="4" id="KW-0998">Cell outer membrane</keyword>
<dbReference type="SUPFAM" id="SSF56925">
    <property type="entry name" value="OMPA-like"/>
    <property type="match status" value="1"/>
</dbReference>
<dbReference type="InterPro" id="IPR027385">
    <property type="entry name" value="Beta-barrel_OMP"/>
</dbReference>
<evidence type="ECO:0000256" key="2">
    <source>
        <dbReference type="ARBA" id="ARBA00022729"/>
    </source>
</evidence>
<protein>
    <submittedName>
        <fullName evidence="8">Opacity protein and related surface antigens</fullName>
    </submittedName>
</protein>
<proteinExistence type="inferred from homology"/>
<feature type="domain" description="Outer membrane protein beta-barrel" evidence="7">
    <location>
        <begin position="33"/>
        <end position="224"/>
    </location>
</feature>
<evidence type="ECO:0000256" key="5">
    <source>
        <dbReference type="ARBA" id="ARBA00038306"/>
    </source>
</evidence>
<dbReference type="Proteomes" id="UP000254701">
    <property type="component" value="Unassembled WGS sequence"/>
</dbReference>
<dbReference type="InterPro" id="IPR011250">
    <property type="entry name" value="OMP/PagP_B-barrel"/>
</dbReference>
<comment type="subcellular location">
    <subcellularLocation>
        <location evidence="1">Cell outer membrane</location>
    </subcellularLocation>
</comment>
<feature type="signal peptide" evidence="6">
    <location>
        <begin position="1"/>
        <end position="20"/>
    </location>
</feature>
<evidence type="ECO:0000259" key="7">
    <source>
        <dbReference type="Pfam" id="PF13505"/>
    </source>
</evidence>
<accession>A0A380WJ02</accession>
<dbReference type="PANTHER" id="PTHR34001">
    <property type="entry name" value="BLL7405 PROTEIN"/>
    <property type="match status" value="1"/>
</dbReference>
<gene>
    <name evidence="8" type="ORF">NCTC10684_01372</name>
</gene>
<dbReference type="InterPro" id="IPR051692">
    <property type="entry name" value="OMP-like"/>
</dbReference>
<dbReference type="GO" id="GO:0009279">
    <property type="term" value="C:cell outer membrane"/>
    <property type="evidence" value="ECO:0007669"/>
    <property type="project" value="UniProtKB-SubCell"/>
</dbReference>
<dbReference type="Gene3D" id="2.40.160.20">
    <property type="match status" value="1"/>
</dbReference>
<feature type="chain" id="PRO_5016590593" evidence="6">
    <location>
        <begin position="21"/>
        <end position="224"/>
    </location>
</feature>
<organism evidence="8 9">
    <name type="scientific">Aminobacter aminovorans</name>
    <name type="common">Chelatobacter heintzii</name>
    <dbReference type="NCBI Taxonomy" id="83263"/>
    <lineage>
        <taxon>Bacteria</taxon>
        <taxon>Pseudomonadati</taxon>
        <taxon>Pseudomonadota</taxon>
        <taxon>Alphaproteobacteria</taxon>
        <taxon>Hyphomicrobiales</taxon>
        <taxon>Phyllobacteriaceae</taxon>
        <taxon>Aminobacter</taxon>
    </lineage>
</organism>